<keyword evidence="2" id="KW-1185">Reference proteome</keyword>
<sequence>MPFPCVNVRERRRPSGAGRCLGTSTVRRSCLDNERIVRWVFELSQIESLVLCFEEKHQGPKLVLNNCRRDLTSERAYQNTRIPTSAPYIHHSILLAFTTIENHSRTDDTPERTSLLRQRIDRRGAFCSGHEFIL</sequence>
<evidence type="ECO:0000313" key="2">
    <source>
        <dbReference type="Proteomes" id="UP000299102"/>
    </source>
</evidence>
<accession>A0A4C1W1L5</accession>
<evidence type="ECO:0000313" key="1">
    <source>
        <dbReference type="EMBL" id="GBP44007.1"/>
    </source>
</evidence>
<proteinExistence type="predicted"/>
<gene>
    <name evidence="1" type="ORF">EVAR_27176_1</name>
</gene>
<protein>
    <submittedName>
        <fullName evidence="1">Uncharacterized protein</fullName>
    </submittedName>
</protein>
<dbReference type="AlphaFoldDB" id="A0A4C1W1L5"/>
<comment type="caution">
    <text evidence="1">The sequence shown here is derived from an EMBL/GenBank/DDBJ whole genome shotgun (WGS) entry which is preliminary data.</text>
</comment>
<organism evidence="1 2">
    <name type="scientific">Eumeta variegata</name>
    <name type="common">Bagworm moth</name>
    <name type="synonym">Eumeta japonica</name>
    <dbReference type="NCBI Taxonomy" id="151549"/>
    <lineage>
        <taxon>Eukaryota</taxon>
        <taxon>Metazoa</taxon>
        <taxon>Ecdysozoa</taxon>
        <taxon>Arthropoda</taxon>
        <taxon>Hexapoda</taxon>
        <taxon>Insecta</taxon>
        <taxon>Pterygota</taxon>
        <taxon>Neoptera</taxon>
        <taxon>Endopterygota</taxon>
        <taxon>Lepidoptera</taxon>
        <taxon>Glossata</taxon>
        <taxon>Ditrysia</taxon>
        <taxon>Tineoidea</taxon>
        <taxon>Psychidae</taxon>
        <taxon>Oiketicinae</taxon>
        <taxon>Eumeta</taxon>
    </lineage>
</organism>
<dbReference type="EMBL" id="BGZK01000445">
    <property type="protein sequence ID" value="GBP44007.1"/>
    <property type="molecule type" value="Genomic_DNA"/>
</dbReference>
<reference evidence="1 2" key="1">
    <citation type="journal article" date="2019" name="Commun. Biol.">
        <title>The bagworm genome reveals a unique fibroin gene that provides high tensile strength.</title>
        <authorList>
            <person name="Kono N."/>
            <person name="Nakamura H."/>
            <person name="Ohtoshi R."/>
            <person name="Tomita M."/>
            <person name="Numata K."/>
            <person name="Arakawa K."/>
        </authorList>
    </citation>
    <scope>NUCLEOTIDE SEQUENCE [LARGE SCALE GENOMIC DNA]</scope>
</reference>
<name>A0A4C1W1L5_EUMVA</name>
<dbReference type="Proteomes" id="UP000299102">
    <property type="component" value="Unassembled WGS sequence"/>
</dbReference>